<evidence type="ECO:0000256" key="4">
    <source>
        <dbReference type="ARBA" id="ARBA00022989"/>
    </source>
</evidence>
<keyword evidence="4 7" id="KW-1133">Transmembrane helix</keyword>
<name>A0ABX6BYS6_9CHLR</name>
<evidence type="ECO:0000313" key="10">
    <source>
        <dbReference type="Proteomes" id="UP000326331"/>
    </source>
</evidence>
<feature type="transmembrane region" description="Helical" evidence="7">
    <location>
        <begin position="85"/>
        <end position="106"/>
    </location>
</feature>
<sequence>MGAAARSEAAISMPSASTASRRQFLPVRREKSRQVASAFRIAGTVHEGGAALRGRGNSGRFRAEMRTAFVVLGMVVRRALANRRLLATVLVGVVMASALMASVVLYSDAIRDLGLRYALRNAEPKERNVRVVTGGRPALEDYRQRREQVDRLLEQYLGDVLEGVVHFGRTATFYVARPGAPVPQDADRPRGHFQFADGLREHVEVVEGAWPRLPAAGSSPPVLEAAIGKASADRIGVRVGDAFDLHPFWREDAAPVRVVVTAIVAPRDPEEPYWFGRTDRFALDTTWDTYPFWVDEAAVAETVASHLPDMDSTLETYGFVDIGAIDARNAKAVEGSTRALAVVLREAVPNVVFETRLADVIGSYQSKLFFTRLPLFALMLQIVGIALYYLVMVSSMLVERQHGEIALLRSRGGSPGQVVAVYGIEAALICGAGALAGPFLAAGAIAVLGYTPPFAPLSGDAALEVPLSTMAFLAAGGGAALAFAAMLIPAWRASRSTTIDYKHSLARPQTRPLFLKYYLDLGLVGVGAFLFYQLRERGSLVTERLFGDLSADPLLLLSPTLFMVMVALVFLRLFPLVLGAFAWAGRRWESATVALGLTRMTRAPLQYNRLILLLLLATAVGMFAAGYRATLERGYDDRAAYEAGAESRLTDVRNPANVPGEVFVERVGQATGAETVSPASRLTGSYLLSAFQGVSIEVLGVVPGEFERVAFWRDDFAGADLGELLDRLEVDLSARVRGPEVPAGSRWIGAWARVPYGENQLRLGLRLRDPNGTFWDYTLVPTEREVTEGWRFFAADLTQPSQARFGAGTRYSTATPKELDAVYVRTAGSPPPVAERAIILVDDVMVFDGVQWSGPDRGGWTAVETFDSFERWQLITGQAQAEPGAVSFAPGAGRDGGNAARIAFTRGQGQGPLFGFRAARPATPLPVLAESRFLERAALETGDELTIYLNRQYVQARVAGRFDYFPGHDPRGSDYLLVAALPAVQELATGVPGLADAVFPNEAWLRGANPEVMTRDALAERGVQAEGVLDRRALRAAQEADPLVAASWEGILFLSFGAVLVLTGLGFAVYATVAAQARALEFAILRTMGFSSRQVLGLVSFEQLFVIAAGVAAGTFLGFPLGRLMIGYLGVTESGSEPVPPLVSQVSWPAVLTVYLSLAAVFAATIAALAAVYTRLAVHRALRIGEV</sequence>
<keyword evidence="5 7" id="KW-0472">Membrane</keyword>
<gene>
    <name evidence="9" type="ORF">Tbon_01625</name>
</gene>
<keyword evidence="10" id="KW-1185">Reference proteome</keyword>
<dbReference type="InterPro" id="IPR050250">
    <property type="entry name" value="Macrolide_Exporter_MacB"/>
</dbReference>
<keyword evidence="3 7" id="KW-0812">Transmembrane</keyword>
<feature type="transmembrane region" description="Helical" evidence="7">
    <location>
        <begin position="514"/>
        <end position="534"/>
    </location>
</feature>
<feature type="transmembrane region" description="Helical" evidence="7">
    <location>
        <begin position="1148"/>
        <end position="1173"/>
    </location>
</feature>
<evidence type="ECO:0000259" key="8">
    <source>
        <dbReference type="Pfam" id="PF02687"/>
    </source>
</evidence>
<evidence type="ECO:0000256" key="7">
    <source>
        <dbReference type="SAM" id="Phobius"/>
    </source>
</evidence>
<accession>A0ABX6BYS6</accession>
<feature type="transmembrane region" description="Helical" evidence="7">
    <location>
        <begin position="375"/>
        <end position="398"/>
    </location>
</feature>
<reference evidence="9 10" key="2">
    <citation type="submission" date="2019-10" db="EMBL/GenBank/DDBJ databases">
        <title>Thermopilla bonchosmolovskayae gen. nov., sp. nov., a moderately thermophilic Chloroflexi bacterium from a Chukotka hot spring (Arctic, Russia), representing a novel classis Thermopillaia, which include previously uncultivated lineage OLB14.</title>
        <authorList>
            <person name="Kochetkova T.V."/>
            <person name="Zayulina K.S."/>
            <person name="Zhigarkov V.S."/>
            <person name="Minaev N.V."/>
            <person name="Novikov A."/>
            <person name="Toshchakov S.V."/>
            <person name="Elcheninov A.G."/>
            <person name="Kublanov I.V."/>
        </authorList>
    </citation>
    <scope>NUCLEOTIDE SEQUENCE [LARGE SCALE GENOMIC DNA]</scope>
    <source>
        <strain evidence="9 10">3753O</strain>
    </source>
</reference>
<reference evidence="9 10" key="1">
    <citation type="submission" date="2019-08" db="EMBL/GenBank/DDBJ databases">
        <authorList>
            <person name="Toschakov S.V."/>
        </authorList>
    </citation>
    <scope>NUCLEOTIDE SEQUENCE [LARGE SCALE GENOMIC DNA]</scope>
    <source>
        <strain evidence="9 10">3753O</strain>
    </source>
</reference>
<feature type="transmembrane region" description="Helical" evidence="7">
    <location>
        <begin position="606"/>
        <end position="627"/>
    </location>
</feature>
<evidence type="ECO:0000256" key="6">
    <source>
        <dbReference type="ARBA" id="ARBA00038076"/>
    </source>
</evidence>
<dbReference type="InterPro" id="IPR003838">
    <property type="entry name" value="ABC3_permease_C"/>
</dbReference>
<feature type="transmembrane region" description="Helical" evidence="7">
    <location>
        <begin position="470"/>
        <end position="493"/>
    </location>
</feature>
<evidence type="ECO:0000313" key="9">
    <source>
        <dbReference type="EMBL" id="QFG02053.1"/>
    </source>
</evidence>
<dbReference type="PANTHER" id="PTHR30572">
    <property type="entry name" value="MEMBRANE COMPONENT OF TRANSPORTER-RELATED"/>
    <property type="match status" value="1"/>
</dbReference>
<proteinExistence type="inferred from homology"/>
<dbReference type="PANTHER" id="PTHR30572:SF4">
    <property type="entry name" value="ABC TRANSPORTER PERMEASE YTRF"/>
    <property type="match status" value="1"/>
</dbReference>
<feature type="domain" description="ABC3 transporter permease C-terminal" evidence="8">
    <location>
        <begin position="377"/>
        <end position="496"/>
    </location>
</feature>
<feature type="transmembrane region" description="Helical" evidence="7">
    <location>
        <begin position="1095"/>
        <end position="1119"/>
    </location>
</feature>
<dbReference type="Proteomes" id="UP000326331">
    <property type="component" value="Chromosome"/>
</dbReference>
<evidence type="ECO:0000256" key="3">
    <source>
        <dbReference type="ARBA" id="ARBA00022692"/>
    </source>
</evidence>
<feature type="transmembrane region" description="Helical" evidence="7">
    <location>
        <begin position="1051"/>
        <end position="1074"/>
    </location>
</feature>
<feature type="transmembrane region" description="Helical" evidence="7">
    <location>
        <begin position="554"/>
        <end position="585"/>
    </location>
</feature>
<protein>
    <submittedName>
        <fullName evidence="9">FtsX-like permease family protein</fullName>
    </submittedName>
</protein>
<dbReference type="EMBL" id="CP042829">
    <property type="protein sequence ID" value="QFG02053.1"/>
    <property type="molecule type" value="Genomic_DNA"/>
</dbReference>
<organism evidence="9 10">
    <name type="scientific">Tepidiforma bonchosmolovskayae</name>
    <dbReference type="NCBI Taxonomy" id="2601677"/>
    <lineage>
        <taxon>Bacteria</taxon>
        <taxon>Bacillati</taxon>
        <taxon>Chloroflexota</taxon>
        <taxon>Tepidiformia</taxon>
        <taxon>Tepidiformales</taxon>
        <taxon>Tepidiformaceae</taxon>
        <taxon>Tepidiforma</taxon>
    </lineage>
</organism>
<dbReference type="Pfam" id="PF02687">
    <property type="entry name" value="FtsX"/>
    <property type="match status" value="2"/>
</dbReference>
<feature type="transmembrane region" description="Helical" evidence="7">
    <location>
        <begin position="419"/>
        <end position="450"/>
    </location>
</feature>
<comment type="subcellular location">
    <subcellularLocation>
        <location evidence="1">Cell membrane</location>
        <topology evidence="1">Multi-pass membrane protein</topology>
    </subcellularLocation>
</comment>
<feature type="domain" description="ABC3 transporter permease C-terminal" evidence="8">
    <location>
        <begin position="1056"/>
        <end position="1171"/>
    </location>
</feature>
<evidence type="ECO:0000256" key="1">
    <source>
        <dbReference type="ARBA" id="ARBA00004651"/>
    </source>
</evidence>
<evidence type="ECO:0000256" key="5">
    <source>
        <dbReference type="ARBA" id="ARBA00023136"/>
    </source>
</evidence>
<comment type="similarity">
    <text evidence="6">Belongs to the ABC-4 integral membrane protein family.</text>
</comment>
<keyword evidence="2" id="KW-1003">Cell membrane</keyword>
<evidence type="ECO:0000256" key="2">
    <source>
        <dbReference type="ARBA" id="ARBA00022475"/>
    </source>
</evidence>